<evidence type="ECO:0000256" key="9">
    <source>
        <dbReference type="HAMAP-Rule" id="MF_00041"/>
    </source>
</evidence>
<keyword evidence="6 9" id="KW-0067">ATP-binding</keyword>
<dbReference type="PANTHER" id="PTHR10890:SF3">
    <property type="entry name" value="CYSTEINE--TRNA LIGASE, CYTOPLASMIC"/>
    <property type="match status" value="1"/>
</dbReference>
<dbReference type="Gene3D" id="1.20.120.1910">
    <property type="entry name" value="Cysteine-tRNA ligase, C-terminal anti-codon recognition domain"/>
    <property type="match status" value="1"/>
</dbReference>
<dbReference type="EC" id="6.1.1.16" evidence="9"/>
<sequence>MKIYNSLSRQIEEIVPIKEGQVGMYTCGPTVYSTVTIGNWRTYVLADWLVRALQYLGLEVSYVMNITDVGHLTGDNLGDADTGEDRLEKAAKRERKTAWQVAQAYTDEFLEGFAELNLSKPMVFCKATDHIREQIELIKRIEEKGFAYRISDGVYFDVKAFEAAGSKYGELSNLTEIKEGARVEVNPEKRDKRDFALWKFSPKNEKRDMEWESPWGVGFPGWHIECSAMGMKYLGEQFDIHVGGEDLRSTHHPNEIAQSEASTGKGPFVKYWVHGAFLLVDGGRMGKSLGNAYGLNDLRGKDFGAMDLKYFYLSGHYRKQLNFTWEALKAASEARDRLVRMLSGYKKGSERTNLREDKLKKINDYREKFLHAIGDDLNMPEALAVVWEVVKSNVADYDKYDLILEFDEVLGLDLRKSVEGLSEEQAPEELTKMLEKRNRLREEKKWEEADAVREKIEKQGWKVEDDGEESRLVRRR</sequence>
<dbReference type="InterPro" id="IPR014729">
    <property type="entry name" value="Rossmann-like_a/b/a_fold"/>
</dbReference>
<evidence type="ECO:0000256" key="4">
    <source>
        <dbReference type="ARBA" id="ARBA00022741"/>
    </source>
</evidence>
<feature type="binding site" evidence="9">
    <location>
        <position position="27"/>
    </location>
    <ligand>
        <name>Zn(2+)</name>
        <dbReference type="ChEBI" id="CHEBI:29105"/>
    </ligand>
</feature>
<dbReference type="SUPFAM" id="SSF47323">
    <property type="entry name" value="Anticodon-binding domain of a subclass of class I aminoacyl-tRNA synthetases"/>
    <property type="match status" value="1"/>
</dbReference>
<comment type="subunit">
    <text evidence="1 9">Monomer.</text>
</comment>
<evidence type="ECO:0000256" key="2">
    <source>
        <dbReference type="ARBA" id="ARBA00022598"/>
    </source>
</evidence>
<dbReference type="EMBL" id="CP047901">
    <property type="protein sequence ID" value="QHO63732.1"/>
    <property type="molecule type" value="Genomic_DNA"/>
</dbReference>
<dbReference type="GO" id="GO:0008270">
    <property type="term" value="F:zinc ion binding"/>
    <property type="evidence" value="ECO:0007669"/>
    <property type="project" value="UniProtKB-UniRule"/>
</dbReference>
<proteinExistence type="inferred from homology"/>
<dbReference type="InterPro" id="IPR024909">
    <property type="entry name" value="Cys-tRNA/MSH_ligase"/>
</dbReference>
<dbReference type="AlphaFoldDB" id="A0A857ND33"/>
<dbReference type="PRINTS" id="PR00983">
    <property type="entry name" value="TRNASYNTHCYS"/>
</dbReference>
<dbReference type="PANTHER" id="PTHR10890">
    <property type="entry name" value="CYSTEINYL-TRNA SYNTHETASE"/>
    <property type="match status" value="1"/>
</dbReference>
<dbReference type="CDD" id="cd00672">
    <property type="entry name" value="CysRS_core"/>
    <property type="match status" value="1"/>
</dbReference>
<organism evidence="11 12">
    <name type="scientific">Candidatus Chazhemtobacterium aquaticus</name>
    <dbReference type="NCBI Taxonomy" id="2715735"/>
    <lineage>
        <taxon>Bacteria</taxon>
        <taxon>Candidatus Chazhemtobacteraceae</taxon>
        <taxon>Candidatus Chazhemtobacterium</taxon>
    </lineage>
</organism>
<name>A0A857ND33_9BACT</name>
<keyword evidence="8 9" id="KW-0030">Aminoacyl-tRNA synthetase</keyword>
<dbReference type="Proteomes" id="UP000463983">
    <property type="component" value="Chromosome"/>
</dbReference>
<evidence type="ECO:0000256" key="1">
    <source>
        <dbReference type="ARBA" id="ARBA00011245"/>
    </source>
</evidence>
<dbReference type="NCBIfam" id="TIGR00435">
    <property type="entry name" value="cysS"/>
    <property type="match status" value="1"/>
</dbReference>
<feature type="domain" description="tRNA synthetases class I catalytic" evidence="10">
    <location>
        <begin position="14"/>
        <end position="332"/>
    </location>
</feature>
<feature type="binding site" evidence="9">
    <location>
        <position position="287"/>
    </location>
    <ligand>
        <name>ATP</name>
        <dbReference type="ChEBI" id="CHEBI:30616"/>
    </ligand>
</feature>
<dbReference type="Pfam" id="PF01406">
    <property type="entry name" value="tRNA-synt_1e"/>
    <property type="match status" value="1"/>
</dbReference>
<keyword evidence="9" id="KW-0963">Cytoplasm</keyword>
<reference evidence="12" key="1">
    <citation type="journal article" date="2020" name="Microorganisms">
        <title>Complete Genome of a Member of a New Bacterial Lineage in the Microgenomates Group Reveals an Unusual Nucleotide Composition Disparity Between Two Strands of DNA and Limited Metabolic Potential.</title>
        <authorList>
            <person name="Kadnikov V.V."/>
            <person name="Mardanov A.V."/>
            <person name="Beletsky A.V."/>
            <person name="Karnachuk O.V."/>
            <person name="Ravin N.V."/>
        </authorList>
    </citation>
    <scope>NUCLEOTIDE SEQUENCE [LARGE SCALE GENOMIC DNA]</scope>
</reference>
<evidence type="ECO:0000313" key="12">
    <source>
        <dbReference type="Proteomes" id="UP000463983"/>
    </source>
</evidence>
<evidence type="ECO:0000256" key="3">
    <source>
        <dbReference type="ARBA" id="ARBA00022723"/>
    </source>
</evidence>
<comment type="caution">
    <text evidence="9">Lacks conserved residue(s) required for the propagation of feature annotation.</text>
</comment>
<dbReference type="GO" id="GO:0004817">
    <property type="term" value="F:cysteine-tRNA ligase activity"/>
    <property type="evidence" value="ECO:0007669"/>
    <property type="project" value="UniProtKB-UniRule"/>
</dbReference>
<dbReference type="GO" id="GO:0006423">
    <property type="term" value="P:cysteinyl-tRNA aminoacylation"/>
    <property type="evidence" value="ECO:0007669"/>
    <property type="project" value="UniProtKB-UniRule"/>
</dbReference>
<dbReference type="GO" id="GO:0005829">
    <property type="term" value="C:cytosol"/>
    <property type="evidence" value="ECO:0007669"/>
    <property type="project" value="TreeGrafter"/>
</dbReference>
<dbReference type="InterPro" id="IPR015803">
    <property type="entry name" value="Cys-tRNA-ligase"/>
</dbReference>
<feature type="binding site" evidence="9">
    <location>
        <position position="255"/>
    </location>
    <ligand>
        <name>Zn(2+)</name>
        <dbReference type="ChEBI" id="CHEBI:29105"/>
    </ligand>
</feature>
<dbReference type="RefSeq" id="WP_161932096.1">
    <property type="nucleotide sequence ID" value="NZ_CP047901.1"/>
</dbReference>
<keyword evidence="4 9" id="KW-0547">Nucleotide-binding</keyword>
<keyword evidence="3 9" id="KW-0479">Metal-binding</keyword>
<feature type="binding site" evidence="9">
    <location>
        <position position="226"/>
    </location>
    <ligand>
        <name>Zn(2+)</name>
        <dbReference type="ChEBI" id="CHEBI:29105"/>
    </ligand>
</feature>
<accession>A0A857ND33</accession>
<keyword evidence="2 9" id="KW-0436">Ligase</keyword>
<feature type="binding site" evidence="9">
    <location>
        <position position="251"/>
    </location>
    <ligand>
        <name>Zn(2+)</name>
        <dbReference type="ChEBI" id="CHEBI:29105"/>
    </ligand>
</feature>
<comment type="catalytic activity">
    <reaction evidence="9">
        <text>tRNA(Cys) + L-cysteine + ATP = L-cysteinyl-tRNA(Cys) + AMP + diphosphate</text>
        <dbReference type="Rhea" id="RHEA:17773"/>
        <dbReference type="Rhea" id="RHEA-COMP:9661"/>
        <dbReference type="Rhea" id="RHEA-COMP:9679"/>
        <dbReference type="ChEBI" id="CHEBI:30616"/>
        <dbReference type="ChEBI" id="CHEBI:33019"/>
        <dbReference type="ChEBI" id="CHEBI:35235"/>
        <dbReference type="ChEBI" id="CHEBI:78442"/>
        <dbReference type="ChEBI" id="CHEBI:78517"/>
        <dbReference type="ChEBI" id="CHEBI:456215"/>
        <dbReference type="EC" id="6.1.1.16"/>
    </reaction>
</comment>
<keyword evidence="7 9" id="KW-0648">Protein biosynthesis</keyword>
<dbReference type="SUPFAM" id="SSF52374">
    <property type="entry name" value="Nucleotidylyl transferase"/>
    <property type="match status" value="1"/>
</dbReference>
<dbReference type="KEGG" id="caqa:MICH65_0751"/>
<dbReference type="GO" id="GO:0005524">
    <property type="term" value="F:ATP binding"/>
    <property type="evidence" value="ECO:0007669"/>
    <property type="project" value="UniProtKB-UniRule"/>
</dbReference>
<evidence type="ECO:0000256" key="6">
    <source>
        <dbReference type="ARBA" id="ARBA00022840"/>
    </source>
</evidence>
<comment type="subcellular location">
    <subcellularLocation>
        <location evidence="9">Cytoplasm</location>
    </subcellularLocation>
</comment>
<evidence type="ECO:0000256" key="7">
    <source>
        <dbReference type="ARBA" id="ARBA00022917"/>
    </source>
</evidence>
<evidence type="ECO:0000259" key="10">
    <source>
        <dbReference type="Pfam" id="PF01406"/>
    </source>
</evidence>
<comment type="cofactor">
    <cofactor evidence="9">
        <name>Zn(2+)</name>
        <dbReference type="ChEBI" id="CHEBI:29105"/>
    </cofactor>
    <text evidence="9">Binds 1 zinc ion per subunit.</text>
</comment>
<protein>
    <recommendedName>
        <fullName evidence="9">Cysteine--tRNA ligase</fullName>
        <ecNumber evidence="9">6.1.1.16</ecNumber>
    </recommendedName>
    <alternativeName>
        <fullName evidence="9">Cysteinyl-tRNA synthetase</fullName>
        <shortName evidence="9">CysRS</shortName>
    </alternativeName>
</protein>
<evidence type="ECO:0000256" key="8">
    <source>
        <dbReference type="ARBA" id="ARBA00023146"/>
    </source>
</evidence>
<feature type="short sequence motif" description="'KMSKS' region" evidence="9">
    <location>
        <begin position="284"/>
        <end position="288"/>
    </location>
</feature>
<evidence type="ECO:0000256" key="5">
    <source>
        <dbReference type="ARBA" id="ARBA00022833"/>
    </source>
</evidence>
<dbReference type="HAMAP" id="MF_00041">
    <property type="entry name" value="Cys_tRNA_synth"/>
    <property type="match status" value="1"/>
</dbReference>
<keyword evidence="12" id="KW-1185">Reference proteome</keyword>
<comment type="similarity">
    <text evidence="9">Belongs to the class-I aminoacyl-tRNA synthetase family.</text>
</comment>
<keyword evidence="5 9" id="KW-0862">Zinc</keyword>
<gene>
    <name evidence="9" type="primary">cysS</name>
    <name evidence="11" type="ORF">MICH65_0751</name>
</gene>
<dbReference type="Gene3D" id="3.40.50.620">
    <property type="entry name" value="HUPs"/>
    <property type="match status" value="1"/>
</dbReference>
<dbReference type="InterPro" id="IPR009080">
    <property type="entry name" value="tRNAsynth_Ia_anticodon-bd"/>
</dbReference>
<evidence type="ECO:0000313" key="11">
    <source>
        <dbReference type="EMBL" id="QHO63732.1"/>
    </source>
</evidence>
<dbReference type="InterPro" id="IPR032678">
    <property type="entry name" value="tRNA-synt_1_cat_dom"/>
</dbReference>